<reference evidence="2 3" key="1">
    <citation type="submission" date="2023-03" db="EMBL/GenBank/DDBJ databases">
        <title>Bacillus Genome Sequencing.</title>
        <authorList>
            <person name="Dunlap C."/>
        </authorList>
    </citation>
    <scope>NUCLEOTIDE SEQUENCE [LARGE SCALE GENOMIC DNA]</scope>
    <source>
        <strain evidence="2 3">B-59205</strain>
    </source>
</reference>
<keyword evidence="3" id="KW-1185">Reference proteome</keyword>
<feature type="domain" description="N-acetyltransferase" evidence="1">
    <location>
        <begin position="1"/>
        <end position="61"/>
    </location>
</feature>
<dbReference type="PROSITE" id="PS51186">
    <property type="entry name" value="GNAT"/>
    <property type="match status" value="1"/>
</dbReference>
<dbReference type="InterPro" id="IPR000182">
    <property type="entry name" value="GNAT_dom"/>
</dbReference>
<dbReference type="GO" id="GO:0016747">
    <property type="term" value="F:acyltransferase activity, transferring groups other than amino-acyl groups"/>
    <property type="evidence" value="ECO:0007669"/>
    <property type="project" value="InterPro"/>
</dbReference>
<accession>A0AAW9NRB9</accession>
<gene>
    <name evidence="2" type="ORF">P9B03_02910</name>
</gene>
<dbReference type="Proteomes" id="UP001344888">
    <property type="component" value="Unassembled WGS sequence"/>
</dbReference>
<evidence type="ECO:0000313" key="3">
    <source>
        <dbReference type="Proteomes" id="UP001344888"/>
    </source>
</evidence>
<dbReference type="Pfam" id="PF00583">
    <property type="entry name" value="Acetyltransf_1"/>
    <property type="match status" value="1"/>
</dbReference>
<dbReference type="CDD" id="cd04301">
    <property type="entry name" value="NAT_SF"/>
    <property type="match status" value="1"/>
</dbReference>
<organism evidence="2 3">
    <name type="scientific">Metasolibacillus meyeri</name>
    <dbReference type="NCBI Taxonomy" id="1071052"/>
    <lineage>
        <taxon>Bacteria</taxon>
        <taxon>Bacillati</taxon>
        <taxon>Bacillota</taxon>
        <taxon>Bacilli</taxon>
        <taxon>Bacillales</taxon>
        <taxon>Caryophanaceae</taxon>
        <taxon>Metasolibacillus</taxon>
    </lineage>
</organism>
<dbReference type="AlphaFoldDB" id="A0AAW9NRB9"/>
<comment type="caution">
    <text evidence="2">The sequence shown here is derived from an EMBL/GenBank/DDBJ whole genome shotgun (WGS) entry which is preliminary data.</text>
</comment>
<proteinExistence type="predicted"/>
<dbReference type="RefSeq" id="WP_326121761.1">
    <property type="nucleotide sequence ID" value="NZ_JARSFG010000003.1"/>
</dbReference>
<protein>
    <submittedName>
        <fullName evidence="2">GNAT family N-acetyltransferase</fullName>
    </submittedName>
</protein>
<evidence type="ECO:0000313" key="2">
    <source>
        <dbReference type="EMBL" id="MEC1177423.1"/>
    </source>
</evidence>
<name>A0AAW9NRB9_9BACL</name>
<dbReference type="InterPro" id="IPR016181">
    <property type="entry name" value="Acyl_CoA_acyltransferase"/>
</dbReference>
<evidence type="ECO:0000259" key="1">
    <source>
        <dbReference type="PROSITE" id="PS51186"/>
    </source>
</evidence>
<dbReference type="SUPFAM" id="SSF55729">
    <property type="entry name" value="Acyl-CoA N-acyltransferases (Nat)"/>
    <property type="match status" value="1"/>
</dbReference>
<dbReference type="EMBL" id="JARSFG010000003">
    <property type="protein sequence ID" value="MEC1177423.1"/>
    <property type="molecule type" value="Genomic_DNA"/>
</dbReference>
<sequence length="61" mass="6973">MIVGKPYQSQGIGSALLLEAKNWADNRNLDYLELSVLSESTGAITLYEKTWVQRYELYNAF</sequence>
<dbReference type="Gene3D" id="3.40.630.30">
    <property type="match status" value="1"/>
</dbReference>